<protein>
    <submittedName>
        <fullName evidence="1">Uncharacterized protein</fullName>
    </submittedName>
</protein>
<organism evidence="1 2">
    <name type="scientific">Mycena albidolilacea</name>
    <dbReference type="NCBI Taxonomy" id="1033008"/>
    <lineage>
        <taxon>Eukaryota</taxon>
        <taxon>Fungi</taxon>
        <taxon>Dikarya</taxon>
        <taxon>Basidiomycota</taxon>
        <taxon>Agaricomycotina</taxon>
        <taxon>Agaricomycetes</taxon>
        <taxon>Agaricomycetidae</taxon>
        <taxon>Agaricales</taxon>
        <taxon>Marasmiineae</taxon>
        <taxon>Mycenaceae</taxon>
        <taxon>Mycena</taxon>
    </lineage>
</organism>
<sequence length="61" mass="6974">VRGPDIEMKKRQDICKRAKIYVKGDIEQVTAVKYAVPSKSTAAKIYEIDLDTYMCTCLDYP</sequence>
<evidence type="ECO:0000313" key="2">
    <source>
        <dbReference type="Proteomes" id="UP001218218"/>
    </source>
</evidence>
<keyword evidence="2" id="KW-1185">Reference proteome</keyword>
<dbReference type="EMBL" id="JARIHO010000001">
    <property type="protein sequence ID" value="KAJ7368947.1"/>
    <property type="molecule type" value="Genomic_DNA"/>
</dbReference>
<comment type="caution">
    <text evidence="1">The sequence shown here is derived from an EMBL/GenBank/DDBJ whole genome shotgun (WGS) entry which is preliminary data.</text>
</comment>
<dbReference type="AlphaFoldDB" id="A0AAD7F4V7"/>
<evidence type="ECO:0000313" key="1">
    <source>
        <dbReference type="EMBL" id="KAJ7368947.1"/>
    </source>
</evidence>
<accession>A0AAD7F4V7</accession>
<proteinExistence type="predicted"/>
<feature type="non-terminal residue" evidence="1">
    <location>
        <position position="61"/>
    </location>
</feature>
<reference evidence="1" key="1">
    <citation type="submission" date="2023-03" db="EMBL/GenBank/DDBJ databases">
        <title>Massive genome expansion in bonnet fungi (Mycena s.s.) driven by repeated elements and novel gene families across ecological guilds.</title>
        <authorList>
            <consortium name="Lawrence Berkeley National Laboratory"/>
            <person name="Harder C.B."/>
            <person name="Miyauchi S."/>
            <person name="Viragh M."/>
            <person name="Kuo A."/>
            <person name="Thoen E."/>
            <person name="Andreopoulos B."/>
            <person name="Lu D."/>
            <person name="Skrede I."/>
            <person name="Drula E."/>
            <person name="Henrissat B."/>
            <person name="Morin E."/>
            <person name="Kohler A."/>
            <person name="Barry K."/>
            <person name="LaButti K."/>
            <person name="Morin E."/>
            <person name="Salamov A."/>
            <person name="Lipzen A."/>
            <person name="Mereny Z."/>
            <person name="Hegedus B."/>
            <person name="Baldrian P."/>
            <person name="Stursova M."/>
            <person name="Weitz H."/>
            <person name="Taylor A."/>
            <person name="Grigoriev I.V."/>
            <person name="Nagy L.G."/>
            <person name="Martin F."/>
            <person name="Kauserud H."/>
        </authorList>
    </citation>
    <scope>NUCLEOTIDE SEQUENCE</scope>
    <source>
        <strain evidence="1">CBHHK002</strain>
    </source>
</reference>
<dbReference type="Proteomes" id="UP001218218">
    <property type="component" value="Unassembled WGS sequence"/>
</dbReference>
<feature type="non-terminal residue" evidence="1">
    <location>
        <position position="1"/>
    </location>
</feature>
<gene>
    <name evidence="1" type="ORF">DFH08DRAFT_627109</name>
</gene>
<name>A0AAD7F4V7_9AGAR</name>